<dbReference type="EMBL" id="JBHRTD010000017">
    <property type="protein sequence ID" value="MFC3139790.1"/>
    <property type="molecule type" value="Genomic_DNA"/>
</dbReference>
<comment type="caution">
    <text evidence="1">The sequence shown here is derived from an EMBL/GenBank/DDBJ whole genome shotgun (WGS) entry which is preliminary data.</text>
</comment>
<protein>
    <recommendedName>
        <fullName evidence="3">Capsular biosynthesis protein</fullName>
    </recommendedName>
</protein>
<gene>
    <name evidence="1" type="ORF">ACFOE0_16615</name>
</gene>
<evidence type="ECO:0000313" key="2">
    <source>
        <dbReference type="Proteomes" id="UP001595621"/>
    </source>
</evidence>
<dbReference type="Gene3D" id="3.40.50.300">
    <property type="entry name" value="P-loop containing nucleotide triphosphate hydrolases"/>
    <property type="match status" value="1"/>
</dbReference>
<organism evidence="1 2">
    <name type="scientific">Shewanella submarina</name>
    <dbReference type="NCBI Taxonomy" id="2016376"/>
    <lineage>
        <taxon>Bacteria</taxon>
        <taxon>Pseudomonadati</taxon>
        <taxon>Pseudomonadota</taxon>
        <taxon>Gammaproteobacteria</taxon>
        <taxon>Alteromonadales</taxon>
        <taxon>Shewanellaceae</taxon>
        <taxon>Shewanella</taxon>
    </lineage>
</organism>
<dbReference type="InterPro" id="IPR027417">
    <property type="entry name" value="P-loop_NTPase"/>
</dbReference>
<proteinExistence type="predicted"/>
<accession>A0ABV7GHT3</accession>
<dbReference type="PANTHER" id="PTHR32309:SF31">
    <property type="entry name" value="CAPSULAR EXOPOLYSACCHARIDE FAMILY"/>
    <property type="match status" value="1"/>
</dbReference>
<evidence type="ECO:0008006" key="3">
    <source>
        <dbReference type="Google" id="ProtNLM"/>
    </source>
</evidence>
<dbReference type="PANTHER" id="PTHR32309">
    <property type="entry name" value="TYROSINE-PROTEIN KINASE"/>
    <property type="match status" value="1"/>
</dbReference>
<dbReference type="InterPro" id="IPR050445">
    <property type="entry name" value="Bact_polysacc_biosynth/exp"/>
</dbReference>
<sequence>MLLPPTNTEIEHIYSQLNRLHVRSIAITSANPGEGTTSLATAIAQRHLLAGNTVLVVDFNLFRPGLEDHGLLEHEEFFTPTLVTLTGESLAFNGIVAPRCKESVMALRRPEFLQKLITKWQEEYSLIIFDTSPLLRNNANNIPADVIASACDQTLMVIMAGVTTKAMVTEACEILQQAEANIGGCIINDLNNPCLRTEMLREADRLEPYSPKWQQKIKRWLFNNKFISLGI</sequence>
<dbReference type="Proteomes" id="UP001595621">
    <property type="component" value="Unassembled WGS sequence"/>
</dbReference>
<dbReference type="RefSeq" id="WP_248936284.1">
    <property type="nucleotide sequence ID" value="NZ_JAKILF010000004.1"/>
</dbReference>
<reference evidence="2" key="1">
    <citation type="journal article" date="2019" name="Int. J. Syst. Evol. Microbiol.">
        <title>The Global Catalogue of Microorganisms (GCM) 10K type strain sequencing project: providing services to taxonomists for standard genome sequencing and annotation.</title>
        <authorList>
            <consortium name="The Broad Institute Genomics Platform"/>
            <consortium name="The Broad Institute Genome Sequencing Center for Infectious Disease"/>
            <person name="Wu L."/>
            <person name="Ma J."/>
        </authorList>
    </citation>
    <scope>NUCLEOTIDE SEQUENCE [LARGE SCALE GENOMIC DNA]</scope>
    <source>
        <strain evidence="2">KCTC 52277</strain>
    </source>
</reference>
<evidence type="ECO:0000313" key="1">
    <source>
        <dbReference type="EMBL" id="MFC3139790.1"/>
    </source>
</evidence>
<name>A0ABV7GHT3_9GAMM</name>
<keyword evidence="2" id="KW-1185">Reference proteome</keyword>
<dbReference type="SUPFAM" id="SSF52540">
    <property type="entry name" value="P-loop containing nucleoside triphosphate hydrolases"/>
    <property type="match status" value="1"/>
</dbReference>